<sequence length="297" mass="32243">MSRARRKILVDAGPPSDGEQDTEDDSSAGFIVADDEDEESASSPRGEEENAESSGRSESEQDDASCDRSPLHPPPEHLYCSLCDAYRHVDNFSAKQQAAGAVKRRARSSSTVDMMPIDGRYCLKHTWAGREPVLPPPDGSGKIRRLAEKVRKGKVIQDDAGNETGSSSTRSSSSSAGARSNSGSASGRSSGKSHDSHTETDNESPNRSLGAKPPSSAQKHLAFESLSQQLATRKQKSVTVNDTSSSSSEPRAPDVERKLRFLEKRGMDDQRGDIKGQQTRVASKKRRLVRVEEDDDE</sequence>
<dbReference type="Proteomes" id="UP000324585">
    <property type="component" value="Unassembled WGS sequence"/>
</dbReference>
<evidence type="ECO:0000313" key="3">
    <source>
        <dbReference type="Proteomes" id="UP000324585"/>
    </source>
</evidence>
<proteinExistence type="predicted"/>
<reference evidence="3" key="1">
    <citation type="journal article" date="2019" name="Nat. Commun.">
        <title>Expansion of phycobilisome linker gene families in mesophilic red algae.</title>
        <authorList>
            <person name="Lee J."/>
            <person name="Kim D."/>
            <person name="Bhattacharya D."/>
            <person name="Yoon H.S."/>
        </authorList>
    </citation>
    <scope>NUCLEOTIDE SEQUENCE [LARGE SCALE GENOMIC DNA]</scope>
    <source>
        <strain evidence="3">CCMP 1328</strain>
    </source>
</reference>
<protein>
    <submittedName>
        <fullName evidence="2">Uncharacterized protein</fullName>
    </submittedName>
</protein>
<name>A0A5J4YHF5_PORPP</name>
<feature type="compositionally biased region" description="Polar residues" evidence="1">
    <location>
        <begin position="225"/>
        <end position="243"/>
    </location>
</feature>
<comment type="caution">
    <text evidence="2">The sequence shown here is derived from an EMBL/GenBank/DDBJ whole genome shotgun (WGS) entry which is preliminary data.</text>
</comment>
<gene>
    <name evidence="2" type="ORF">FVE85_1296</name>
</gene>
<feature type="compositionally biased region" description="Basic and acidic residues" evidence="1">
    <location>
        <begin position="251"/>
        <end position="274"/>
    </location>
</feature>
<feature type="compositionally biased region" description="Low complexity" evidence="1">
    <location>
        <begin position="165"/>
        <end position="190"/>
    </location>
</feature>
<feature type="region of interest" description="Disordered" evidence="1">
    <location>
        <begin position="1"/>
        <end position="74"/>
    </location>
</feature>
<keyword evidence="3" id="KW-1185">Reference proteome</keyword>
<feature type="compositionally biased region" description="Basic and acidic residues" evidence="1">
    <location>
        <begin position="55"/>
        <end position="70"/>
    </location>
</feature>
<evidence type="ECO:0000313" key="2">
    <source>
        <dbReference type="EMBL" id="KAA8490849.1"/>
    </source>
</evidence>
<organism evidence="2 3">
    <name type="scientific">Porphyridium purpureum</name>
    <name type="common">Red alga</name>
    <name type="synonym">Porphyridium cruentum</name>
    <dbReference type="NCBI Taxonomy" id="35688"/>
    <lineage>
        <taxon>Eukaryota</taxon>
        <taxon>Rhodophyta</taxon>
        <taxon>Bangiophyceae</taxon>
        <taxon>Porphyridiales</taxon>
        <taxon>Porphyridiaceae</taxon>
        <taxon>Porphyridium</taxon>
    </lineage>
</organism>
<accession>A0A5J4YHF5</accession>
<feature type="region of interest" description="Disordered" evidence="1">
    <location>
        <begin position="149"/>
        <end position="297"/>
    </location>
</feature>
<evidence type="ECO:0000256" key="1">
    <source>
        <dbReference type="SAM" id="MobiDB-lite"/>
    </source>
</evidence>
<dbReference type="AlphaFoldDB" id="A0A5J4YHF5"/>
<dbReference type="EMBL" id="VRMN01000018">
    <property type="protein sequence ID" value="KAA8490849.1"/>
    <property type="molecule type" value="Genomic_DNA"/>
</dbReference>